<dbReference type="Proteomes" id="UP001437256">
    <property type="component" value="Unassembled WGS sequence"/>
</dbReference>
<comment type="caution">
    <text evidence="3">The sequence shown here is derived from an EMBL/GenBank/DDBJ whole genome shotgun (WGS) entry which is preliminary data.</text>
</comment>
<keyword evidence="4" id="KW-1185">Reference proteome</keyword>
<name>A0ABR2ZQJ6_9AGAR</name>
<evidence type="ECO:0000256" key="2">
    <source>
        <dbReference type="SAM" id="MobiDB-lite"/>
    </source>
</evidence>
<dbReference type="EMBL" id="JBBXMP010000085">
    <property type="protein sequence ID" value="KAL0063269.1"/>
    <property type="molecule type" value="Genomic_DNA"/>
</dbReference>
<proteinExistence type="predicted"/>
<feature type="compositionally biased region" description="Low complexity" evidence="2">
    <location>
        <begin position="1"/>
        <end position="14"/>
    </location>
</feature>
<reference evidence="3 4" key="1">
    <citation type="submission" date="2024-05" db="EMBL/GenBank/DDBJ databases">
        <title>A draft genome resource for the thread blight pathogen Marasmius tenuissimus strain MS-2.</title>
        <authorList>
            <person name="Yulfo-Soto G.E."/>
            <person name="Baruah I.K."/>
            <person name="Amoako-Attah I."/>
            <person name="Bukari Y."/>
            <person name="Meinhardt L.W."/>
            <person name="Bailey B.A."/>
            <person name="Cohen S.P."/>
        </authorList>
    </citation>
    <scope>NUCLEOTIDE SEQUENCE [LARGE SCALE GENOMIC DNA]</scope>
    <source>
        <strain evidence="3 4">MS-2</strain>
    </source>
</reference>
<sequence length="688" mass="74440">MARATRSSVPSSTTTKKRKRTDDEDTTDQPPTKQARSQDLPLDQPIFIQNEQAEKILAVLEMIDTQGLLDRVFPLPTDESKSYSFRTLLKECSEYPLSVLQSAVQNLFPISSHPRAPPSKPASQQLRFCQLALSLLSQASTHSIRIPLDKLETIIPSDETLDETTLQDDAPQPPPTHYLAPQYALVQHLPQGDYWTSLNSSTSSDSSRELRDLPNGHADLVAILPSARPSKPVSSIPTLGSYHTKVLPSYAKLPAQRSISRGSFLDYGPYTSFAPSFDQDGTEVGRQELGELYLAREERRKERARRLMEWAESREKEKSLDVSVTAGEGNDVDVAETKIPTGSSSNLEEALQDLLPAHEVNSIKESLGSLELELAVQELLDRNQKALNNLQELQFRRLVAEGGGSSQVEEGSEEWDTAQGIFDSLTILASLRPRSSTGEHPPFILTPTALRTLRRTIPLAPTSGWHGNLPAGRGTALRDDSTVKVRSGVPAPVVPVAAPVPTPASTSTSSYNYNYYSQTPSQTQYGRNGAGTASTPTYTIQYKPGTAAYYAPQQQGSYYAAAQSYAASAATGHQPYAHSGGWYSTYTPPIATTSTAGTSSAAATTPTPSYTSFFSPAQPVATATPAQKRSTLAVANTVAQNGWPVANGTTPVATNALTLPVHLRPNGQQSPFYGYTPPQTPIPSTPAK</sequence>
<accession>A0ABR2ZQJ6</accession>
<feature type="region of interest" description="Disordered" evidence="2">
    <location>
        <begin position="663"/>
        <end position="688"/>
    </location>
</feature>
<evidence type="ECO:0000313" key="4">
    <source>
        <dbReference type="Proteomes" id="UP001437256"/>
    </source>
</evidence>
<feature type="region of interest" description="Disordered" evidence="2">
    <location>
        <begin position="1"/>
        <end position="43"/>
    </location>
</feature>
<feature type="coiled-coil region" evidence="1">
    <location>
        <begin position="369"/>
        <end position="396"/>
    </location>
</feature>
<keyword evidence="1" id="KW-0175">Coiled coil</keyword>
<protein>
    <submittedName>
        <fullName evidence="3">Uncharacterized protein</fullName>
    </submittedName>
</protein>
<gene>
    <name evidence="3" type="ORF">AAF712_009871</name>
</gene>
<evidence type="ECO:0000256" key="1">
    <source>
        <dbReference type="SAM" id="Coils"/>
    </source>
</evidence>
<evidence type="ECO:0000313" key="3">
    <source>
        <dbReference type="EMBL" id="KAL0063269.1"/>
    </source>
</evidence>
<feature type="compositionally biased region" description="Pro residues" evidence="2">
    <location>
        <begin position="678"/>
        <end position="688"/>
    </location>
</feature>
<organism evidence="3 4">
    <name type="scientific">Marasmius tenuissimus</name>
    <dbReference type="NCBI Taxonomy" id="585030"/>
    <lineage>
        <taxon>Eukaryota</taxon>
        <taxon>Fungi</taxon>
        <taxon>Dikarya</taxon>
        <taxon>Basidiomycota</taxon>
        <taxon>Agaricomycotina</taxon>
        <taxon>Agaricomycetes</taxon>
        <taxon>Agaricomycetidae</taxon>
        <taxon>Agaricales</taxon>
        <taxon>Marasmiineae</taxon>
        <taxon>Marasmiaceae</taxon>
        <taxon>Marasmius</taxon>
    </lineage>
</organism>